<keyword evidence="23" id="KW-1185">Reference proteome</keyword>
<evidence type="ECO:0000256" key="2">
    <source>
        <dbReference type="ARBA" id="ARBA00004673"/>
    </source>
</evidence>
<dbReference type="InterPro" id="IPR038414">
    <property type="entry name" value="CcoP_N_sf"/>
</dbReference>
<dbReference type="Pfam" id="PF13442">
    <property type="entry name" value="Cytochrome_CBB3"/>
    <property type="match status" value="2"/>
</dbReference>
<keyword evidence="11" id="KW-0677">Repeat</keyword>
<evidence type="ECO:0000313" key="23">
    <source>
        <dbReference type="Proteomes" id="UP001482231"/>
    </source>
</evidence>
<feature type="transmembrane region" description="Helical" evidence="20">
    <location>
        <begin position="63"/>
        <end position="81"/>
    </location>
</feature>
<dbReference type="Gene3D" id="6.10.280.130">
    <property type="match status" value="1"/>
</dbReference>
<reference evidence="22 23" key="1">
    <citation type="submission" date="2024-02" db="EMBL/GenBank/DDBJ databases">
        <title>New thermophilic sulfur-oxidizing bacteria from a hot springs of the Uzon caldera (Kamchatka, Russia).</title>
        <authorList>
            <person name="Dukat A.M."/>
            <person name="Elcheninov A.G."/>
            <person name="Frolov E.N."/>
        </authorList>
    </citation>
    <scope>NUCLEOTIDE SEQUENCE [LARGE SCALE GENOMIC DNA]</scope>
    <source>
        <strain evidence="22 23">AK1</strain>
    </source>
</reference>
<dbReference type="InterPro" id="IPR004678">
    <property type="entry name" value="Cyt_c_oxidase_cbb3_su3"/>
</dbReference>
<evidence type="ECO:0000259" key="21">
    <source>
        <dbReference type="PROSITE" id="PS51007"/>
    </source>
</evidence>
<keyword evidence="10 19" id="KW-0479">Metal-binding</keyword>
<dbReference type="PIRSF" id="PIRSF000006">
    <property type="entry name" value="Cbb3-Cox_fixP"/>
    <property type="match status" value="1"/>
</dbReference>
<evidence type="ECO:0000256" key="17">
    <source>
        <dbReference type="ARBA" id="ARBA00023065"/>
    </source>
</evidence>
<evidence type="ECO:0000313" key="22">
    <source>
        <dbReference type="EMBL" id="MEO1766045.1"/>
    </source>
</evidence>
<keyword evidence="6 19" id="KW-0997">Cell inner membrane</keyword>
<comment type="pathway">
    <text evidence="2 19">Energy metabolism; oxidative phosphorylation.</text>
</comment>
<dbReference type="NCBIfam" id="TIGR00782">
    <property type="entry name" value="ccoP"/>
    <property type="match status" value="1"/>
</dbReference>
<comment type="similarity">
    <text evidence="3 19">Belongs to the CcoP / FixP family.</text>
</comment>
<keyword evidence="16 19" id="KW-0408">Iron</keyword>
<keyword evidence="8 19" id="KW-0679">Respiratory chain</keyword>
<dbReference type="Proteomes" id="UP001482231">
    <property type="component" value="Unassembled WGS sequence"/>
</dbReference>
<evidence type="ECO:0000256" key="5">
    <source>
        <dbReference type="ARBA" id="ARBA00022475"/>
    </source>
</evidence>
<evidence type="ECO:0000256" key="13">
    <source>
        <dbReference type="ARBA" id="ARBA00022982"/>
    </source>
</evidence>
<feature type="domain" description="Cytochrome c" evidence="21">
    <location>
        <begin position="131"/>
        <end position="211"/>
    </location>
</feature>
<dbReference type="PANTHER" id="PTHR33751">
    <property type="entry name" value="CBB3-TYPE CYTOCHROME C OXIDASE SUBUNIT FIXP"/>
    <property type="match status" value="1"/>
</dbReference>
<evidence type="ECO:0000256" key="15">
    <source>
        <dbReference type="ARBA" id="ARBA00023002"/>
    </source>
</evidence>
<feature type="domain" description="Cytochrome c" evidence="21">
    <location>
        <begin position="218"/>
        <end position="299"/>
    </location>
</feature>
<dbReference type="SUPFAM" id="SSF46626">
    <property type="entry name" value="Cytochrome c"/>
    <property type="match status" value="2"/>
</dbReference>
<accession>A0ABV0EBL3</accession>
<evidence type="ECO:0000256" key="6">
    <source>
        <dbReference type="ARBA" id="ARBA00022519"/>
    </source>
</evidence>
<evidence type="ECO:0000256" key="18">
    <source>
        <dbReference type="ARBA" id="ARBA00023136"/>
    </source>
</evidence>
<keyword evidence="9 20" id="KW-0812">Transmembrane</keyword>
<evidence type="ECO:0000256" key="11">
    <source>
        <dbReference type="ARBA" id="ARBA00022737"/>
    </source>
</evidence>
<evidence type="ECO:0000256" key="1">
    <source>
        <dbReference type="ARBA" id="ARBA00004533"/>
    </source>
</evidence>
<dbReference type="PROSITE" id="PS51007">
    <property type="entry name" value="CYTC"/>
    <property type="match status" value="2"/>
</dbReference>
<keyword evidence="14 20" id="KW-1133">Transmembrane helix</keyword>
<dbReference type="Gene3D" id="1.10.760.10">
    <property type="entry name" value="Cytochrome c-like domain"/>
    <property type="match status" value="2"/>
</dbReference>
<name>A0ABV0EBL3_9BURK</name>
<dbReference type="EMBL" id="JBAJEX010000001">
    <property type="protein sequence ID" value="MEO1766045.1"/>
    <property type="molecule type" value="Genomic_DNA"/>
</dbReference>
<evidence type="ECO:0000256" key="8">
    <source>
        <dbReference type="ARBA" id="ARBA00022660"/>
    </source>
</evidence>
<dbReference type="InterPro" id="IPR008168">
    <property type="entry name" value="Cyt_C_IC"/>
</dbReference>
<evidence type="ECO:0000256" key="12">
    <source>
        <dbReference type="ARBA" id="ARBA00022781"/>
    </source>
</evidence>
<dbReference type="InterPro" id="IPR032858">
    <property type="entry name" value="CcoP_N"/>
</dbReference>
<feature type="transmembrane region" description="Helical" evidence="20">
    <location>
        <begin position="12"/>
        <end position="31"/>
    </location>
</feature>
<dbReference type="PRINTS" id="PR00605">
    <property type="entry name" value="CYTCHROMECIC"/>
</dbReference>
<dbReference type="InterPro" id="IPR009056">
    <property type="entry name" value="Cyt_c-like_dom"/>
</dbReference>
<dbReference type="InterPro" id="IPR036909">
    <property type="entry name" value="Cyt_c-like_dom_sf"/>
</dbReference>
<comment type="cofactor">
    <cofactor evidence="19">
        <name>heme c</name>
        <dbReference type="ChEBI" id="CHEBI:61717"/>
    </cofactor>
    <text evidence="19">Binds 2 heme C groups per subunit.</text>
</comment>
<comment type="subunit">
    <text evidence="19">Component of the cbb3-type cytochrome c oxidase.</text>
</comment>
<comment type="subcellular location">
    <subcellularLocation>
        <location evidence="1 19">Cell inner membrane</location>
    </subcellularLocation>
</comment>
<dbReference type="Pfam" id="PF14715">
    <property type="entry name" value="FixP_N"/>
    <property type="match status" value="1"/>
</dbReference>
<evidence type="ECO:0000256" key="9">
    <source>
        <dbReference type="ARBA" id="ARBA00022692"/>
    </source>
</evidence>
<evidence type="ECO:0000256" key="16">
    <source>
        <dbReference type="ARBA" id="ARBA00023004"/>
    </source>
</evidence>
<sequence length="301" mass="32616">MADFISGFWGPYIAVITLASVIGCAVFLKAMSIRRLAPGEKAATTGHVWDEDLAEYNNPLPRWWAWLFYLTVIFALGYLAYYPGLGVFNGMGNWSSRGQYEEEMARAEATYGPIFNKYLQEDLKAVAADPEARQMGQRLFLTYCSQCHGSDARGARGFPDLTDNDWLYGGDPQTIKTTITEGRNGVMPPMIAAVGGEQGAKEVANYVLSLSGRPHDATLAAAGKEKFTTVCAACHGPDGKGNQAIGAPNLTDNVWLYGGSEAAIIETITKGRSGLMPAQKDKLSEAKIHLLAAYVYGLSKH</sequence>
<gene>
    <name evidence="22" type="primary">ccoP</name>
    <name evidence="22" type="ORF">V6E02_02305</name>
</gene>
<organism evidence="22 23">
    <name type="scientific">Thiobacter aerophilum</name>
    <dbReference type="NCBI Taxonomy" id="3121275"/>
    <lineage>
        <taxon>Bacteria</taxon>
        <taxon>Pseudomonadati</taxon>
        <taxon>Pseudomonadota</taxon>
        <taxon>Betaproteobacteria</taxon>
        <taxon>Burkholderiales</taxon>
        <taxon>Thiobacteraceae</taxon>
        <taxon>Thiobacter</taxon>
    </lineage>
</organism>
<comment type="function">
    <text evidence="19">C-type cytochrome. Part of the cbb3-type cytochrome c oxidase complex.</text>
</comment>
<keyword evidence="13 19" id="KW-0249">Electron transport</keyword>
<evidence type="ECO:0000256" key="19">
    <source>
        <dbReference type="PIRNR" id="PIRNR000006"/>
    </source>
</evidence>
<comment type="caution">
    <text evidence="22">The sequence shown here is derived from an EMBL/GenBank/DDBJ whole genome shotgun (WGS) entry which is preliminary data.</text>
</comment>
<keyword evidence="7 19" id="KW-0349">Heme</keyword>
<evidence type="ECO:0000256" key="10">
    <source>
        <dbReference type="ARBA" id="ARBA00022723"/>
    </source>
</evidence>
<dbReference type="RefSeq" id="WP_347306724.1">
    <property type="nucleotide sequence ID" value="NZ_JBAJEX010000001.1"/>
</dbReference>
<keyword evidence="15 19" id="KW-0560">Oxidoreductase</keyword>
<evidence type="ECO:0000256" key="7">
    <source>
        <dbReference type="ARBA" id="ARBA00022617"/>
    </source>
</evidence>
<evidence type="ECO:0000256" key="14">
    <source>
        <dbReference type="ARBA" id="ARBA00022989"/>
    </source>
</evidence>
<keyword evidence="12 19" id="KW-0375">Hydrogen ion transport</keyword>
<evidence type="ECO:0000256" key="20">
    <source>
        <dbReference type="SAM" id="Phobius"/>
    </source>
</evidence>
<evidence type="ECO:0000256" key="4">
    <source>
        <dbReference type="ARBA" id="ARBA00022448"/>
    </source>
</evidence>
<protein>
    <recommendedName>
        <fullName evidence="19">Cbb3-type cytochrome c oxidase subunit</fullName>
    </recommendedName>
</protein>
<keyword evidence="4 19" id="KW-0813">Transport</keyword>
<dbReference type="InterPro" id="IPR050597">
    <property type="entry name" value="Cytochrome_c_Oxidase_Subunit"/>
</dbReference>
<dbReference type="PANTHER" id="PTHR33751:SF1">
    <property type="entry name" value="CBB3-TYPE CYTOCHROME C OXIDASE SUBUNIT FIXP"/>
    <property type="match status" value="1"/>
</dbReference>
<proteinExistence type="inferred from homology"/>
<keyword evidence="5 19" id="KW-1003">Cell membrane</keyword>
<evidence type="ECO:0000256" key="3">
    <source>
        <dbReference type="ARBA" id="ARBA00006113"/>
    </source>
</evidence>
<keyword evidence="18 19" id="KW-0472">Membrane</keyword>
<keyword evidence="17 19" id="KW-0406">Ion transport</keyword>